<dbReference type="PANTHER" id="PTHR43722">
    <property type="entry name" value="PROLINE IMINOPEPTIDASE"/>
    <property type="match status" value="1"/>
</dbReference>
<accession>A0ABU9VDP8</accession>
<dbReference type="InterPro" id="IPR005944">
    <property type="entry name" value="Pro_iminopeptidase"/>
</dbReference>
<dbReference type="EMBL" id="JBCITK010000001">
    <property type="protein sequence ID" value="MEN0642010.1"/>
    <property type="molecule type" value="Genomic_DNA"/>
</dbReference>
<keyword evidence="2" id="KW-0378">Hydrolase</keyword>
<keyword evidence="3" id="KW-1185">Reference proteome</keyword>
<dbReference type="RefSeq" id="WP_343129172.1">
    <property type="nucleotide sequence ID" value="NZ_JBCITK010000001.1"/>
</dbReference>
<dbReference type="InterPro" id="IPR000073">
    <property type="entry name" value="AB_hydrolase_1"/>
</dbReference>
<evidence type="ECO:0000313" key="2">
    <source>
        <dbReference type="EMBL" id="MEN0642010.1"/>
    </source>
</evidence>
<feature type="domain" description="AB hydrolase-1" evidence="1">
    <location>
        <begin position="41"/>
        <end position="264"/>
    </location>
</feature>
<gene>
    <name evidence="2" type="ORF">MKY91_02390</name>
</gene>
<dbReference type="GO" id="GO:0016787">
    <property type="term" value="F:hydrolase activity"/>
    <property type="evidence" value="ECO:0007669"/>
    <property type="project" value="UniProtKB-KW"/>
</dbReference>
<dbReference type="SUPFAM" id="SSF53474">
    <property type="entry name" value="alpha/beta-Hydrolases"/>
    <property type="match status" value="1"/>
</dbReference>
<name>A0ABU9VDP8_9BACI</name>
<comment type="caution">
    <text evidence="2">The sequence shown here is derived from an EMBL/GenBank/DDBJ whole genome shotgun (WGS) entry which is preliminary data.</text>
</comment>
<evidence type="ECO:0000313" key="3">
    <source>
        <dbReference type="Proteomes" id="UP001418796"/>
    </source>
</evidence>
<organism evidence="2 3">
    <name type="scientific">Alkalicoccobacillus gibsonii</name>
    <dbReference type="NCBI Taxonomy" id="79881"/>
    <lineage>
        <taxon>Bacteria</taxon>
        <taxon>Bacillati</taxon>
        <taxon>Bacillota</taxon>
        <taxon>Bacilli</taxon>
        <taxon>Bacillales</taxon>
        <taxon>Bacillaceae</taxon>
        <taxon>Alkalicoccobacillus</taxon>
    </lineage>
</organism>
<dbReference type="Gene3D" id="6.10.140.700">
    <property type="match status" value="1"/>
</dbReference>
<dbReference type="Gene3D" id="3.40.50.1820">
    <property type="entry name" value="alpha/beta hydrolase"/>
    <property type="match status" value="1"/>
</dbReference>
<sequence>MWKRELLETDQGIFEVFVKGEGDPLCVTHLYSEFNERGNYFAEPFTEVFTVYLVNLRSAGNSRQADVDSELSMQQSVIDLEAIRCALQIDTWSFAGHSTGAMLGLVYAVAFPDSLEKILINAGAGSYEYMNHPDCIYNRSNPANSRVLQLLDIIKTSDSVDERRAANKEWTQMSIYRPERYDEYFSKPSSGKVVGSRLDYFSYQELPEFNLFEQFPHVTVPAIISCGKHDRQCPLDCSIKIHESLPHSELVIFNESNHNAFLEEEQAFNRLVHTFNQLRD</sequence>
<dbReference type="Pfam" id="PF00561">
    <property type="entry name" value="Abhydrolase_1"/>
    <property type="match status" value="1"/>
</dbReference>
<dbReference type="InterPro" id="IPR029058">
    <property type="entry name" value="AB_hydrolase_fold"/>
</dbReference>
<dbReference type="Proteomes" id="UP001418796">
    <property type="component" value="Unassembled WGS sequence"/>
</dbReference>
<proteinExistence type="predicted"/>
<reference evidence="2 3" key="1">
    <citation type="submission" date="2024-03" db="EMBL/GenBank/DDBJ databases">
        <title>Bacilli Hybrid Assemblies.</title>
        <authorList>
            <person name="Kovac J."/>
        </authorList>
    </citation>
    <scope>NUCLEOTIDE SEQUENCE [LARGE SCALE GENOMIC DNA]</scope>
    <source>
        <strain evidence="2 3">FSL R7-0666</strain>
    </source>
</reference>
<dbReference type="PANTHER" id="PTHR43722:SF1">
    <property type="entry name" value="PROLINE IMINOPEPTIDASE"/>
    <property type="match status" value="1"/>
</dbReference>
<protein>
    <submittedName>
        <fullName evidence="2">Alpha/beta hydrolase</fullName>
    </submittedName>
</protein>
<evidence type="ECO:0000259" key="1">
    <source>
        <dbReference type="Pfam" id="PF00561"/>
    </source>
</evidence>